<dbReference type="PANTHER" id="PTHR45527:SF1">
    <property type="entry name" value="FATTY ACID SYNTHASE"/>
    <property type="match status" value="1"/>
</dbReference>
<dbReference type="NCBIfam" id="NF003417">
    <property type="entry name" value="PRK04813.1"/>
    <property type="match status" value="5"/>
</dbReference>
<comment type="cofactor">
    <cofactor evidence="1">
        <name>pantetheine 4'-phosphate</name>
        <dbReference type="ChEBI" id="CHEBI:47942"/>
    </cofactor>
</comment>
<feature type="non-terminal residue" evidence="6">
    <location>
        <position position="1"/>
    </location>
</feature>
<dbReference type="Pfam" id="PF00550">
    <property type="entry name" value="PP-binding"/>
    <property type="match status" value="4"/>
</dbReference>
<feature type="domain" description="Carrier" evidence="5">
    <location>
        <begin position="3364"/>
        <end position="3439"/>
    </location>
</feature>
<dbReference type="InterPro" id="IPR036736">
    <property type="entry name" value="ACP-like_sf"/>
</dbReference>
<dbReference type="SUPFAM" id="SSF47336">
    <property type="entry name" value="ACP-like"/>
    <property type="match status" value="4"/>
</dbReference>
<protein>
    <submittedName>
        <fullName evidence="6">Amino acid adenylation domain-containing protein</fullName>
    </submittedName>
</protein>
<dbReference type="PROSITE" id="PS50075">
    <property type="entry name" value="CARRIER"/>
    <property type="match status" value="4"/>
</dbReference>
<organism evidence="6 7">
    <name type="scientific">Corallococcus llansteffanensis</name>
    <dbReference type="NCBI Taxonomy" id="2316731"/>
    <lineage>
        <taxon>Bacteria</taxon>
        <taxon>Pseudomonadati</taxon>
        <taxon>Myxococcota</taxon>
        <taxon>Myxococcia</taxon>
        <taxon>Myxococcales</taxon>
        <taxon>Cystobacterineae</taxon>
        <taxon>Myxococcaceae</taxon>
        <taxon>Corallococcus</taxon>
    </lineage>
</organism>
<evidence type="ECO:0000313" key="7">
    <source>
        <dbReference type="Proteomes" id="UP000272888"/>
    </source>
</evidence>
<dbReference type="Proteomes" id="UP000272888">
    <property type="component" value="Unassembled WGS sequence"/>
</dbReference>
<dbReference type="PROSITE" id="PS00012">
    <property type="entry name" value="PHOSPHOPANTETHEINE"/>
    <property type="match status" value="4"/>
</dbReference>
<dbReference type="InterPro" id="IPR001242">
    <property type="entry name" value="Condensation_dom"/>
</dbReference>
<dbReference type="Gene3D" id="2.30.38.10">
    <property type="entry name" value="Luciferase, Domain 3"/>
    <property type="match status" value="4"/>
</dbReference>
<dbReference type="Gene3D" id="3.30.300.30">
    <property type="match status" value="5"/>
</dbReference>
<dbReference type="RefSeq" id="WP_120645923.1">
    <property type="nucleotide sequence ID" value="NZ_RAWB01000306.1"/>
</dbReference>
<dbReference type="GO" id="GO:0005829">
    <property type="term" value="C:cytosol"/>
    <property type="evidence" value="ECO:0007669"/>
    <property type="project" value="TreeGrafter"/>
</dbReference>
<name>A0A3A8PKY2_9BACT</name>
<dbReference type="CDD" id="cd17646">
    <property type="entry name" value="A_NRPS_AB3403-like"/>
    <property type="match status" value="1"/>
</dbReference>
<dbReference type="InterPro" id="IPR000873">
    <property type="entry name" value="AMP-dep_synth/lig_dom"/>
</dbReference>
<feature type="domain" description="Carrier" evidence="5">
    <location>
        <begin position="2318"/>
        <end position="2393"/>
    </location>
</feature>
<reference evidence="7" key="1">
    <citation type="submission" date="2018-09" db="EMBL/GenBank/DDBJ databases">
        <authorList>
            <person name="Livingstone P.G."/>
            <person name="Whitworth D.E."/>
        </authorList>
    </citation>
    <scope>NUCLEOTIDE SEQUENCE [LARGE SCALE GENOMIC DNA]</scope>
    <source>
        <strain evidence="7">CA051B</strain>
    </source>
</reference>
<dbReference type="FunFam" id="1.10.1200.10:FF:000005">
    <property type="entry name" value="Nonribosomal peptide synthetase 1"/>
    <property type="match status" value="3"/>
</dbReference>
<feature type="domain" description="Carrier" evidence="5">
    <location>
        <begin position="197"/>
        <end position="272"/>
    </location>
</feature>
<dbReference type="Gene3D" id="3.30.559.30">
    <property type="entry name" value="Nonribosomal peptide synthetase, condensation domain"/>
    <property type="match status" value="3"/>
</dbReference>
<dbReference type="InterPro" id="IPR020806">
    <property type="entry name" value="PKS_PP-bd"/>
</dbReference>
<dbReference type="SUPFAM" id="SSF56801">
    <property type="entry name" value="Acetyl-CoA synthetase-like"/>
    <property type="match status" value="5"/>
</dbReference>
<dbReference type="Pfam" id="PF00501">
    <property type="entry name" value="AMP-binding"/>
    <property type="match status" value="4"/>
</dbReference>
<keyword evidence="3" id="KW-0596">Phosphopantetheine</keyword>
<dbReference type="GO" id="GO:0031177">
    <property type="term" value="F:phosphopantetheine binding"/>
    <property type="evidence" value="ECO:0007669"/>
    <property type="project" value="InterPro"/>
</dbReference>
<dbReference type="Gene3D" id="3.30.559.10">
    <property type="entry name" value="Chloramphenicol acetyltransferase-like domain"/>
    <property type="match status" value="3"/>
</dbReference>
<evidence type="ECO:0000256" key="1">
    <source>
        <dbReference type="ARBA" id="ARBA00001957"/>
    </source>
</evidence>
<accession>A0A3A8PKY2</accession>
<dbReference type="Pfam" id="PF00668">
    <property type="entry name" value="Condensation"/>
    <property type="match status" value="3"/>
</dbReference>
<evidence type="ECO:0000259" key="5">
    <source>
        <dbReference type="PROSITE" id="PS50075"/>
    </source>
</evidence>
<dbReference type="EMBL" id="RAWB01000306">
    <property type="protein sequence ID" value="RKH54315.1"/>
    <property type="molecule type" value="Genomic_DNA"/>
</dbReference>
<dbReference type="CDD" id="cd05930">
    <property type="entry name" value="A_NRPS"/>
    <property type="match status" value="1"/>
</dbReference>
<dbReference type="InterPro" id="IPR010071">
    <property type="entry name" value="AA_adenyl_dom"/>
</dbReference>
<dbReference type="FunFam" id="3.30.300.30:FF:000010">
    <property type="entry name" value="Enterobactin synthetase component F"/>
    <property type="match status" value="4"/>
</dbReference>
<evidence type="ECO:0000256" key="4">
    <source>
        <dbReference type="ARBA" id="ARBA00022553"/>
    </source>
</evidence>
<evidence type="ECO:0000256" key="3">
    <source>
        <dbReference type="ARBA" id="ARBA00022450"/>
    </source>
</evidence>
<gene>
    <name evidence="6" type="ORF">D7V93_25775</name>
</gene>
<dbReference type="InterPro" id="IPR023213">
    <property type="entry name" value="CAT-like_dom_sf"/>
</dbReference>
<comment type="caution">
    <text evidence="6">The sequence shown here is derived from an EMBL/GenBank/DDBJ whole genome shotgun (WGS) entry which is preliminary data.</text>
</comment>
<dbReference type="InterPro" id="IPR006162">
    <property type="entry name" value="Ppantetheine_attach_site"/>
</dbReference>
<dbReference type="CDD" id="cd19531">
    <property type="entry name" value="LCL_NRPS-like"/>
    <property type="match status" value="3"/>
</dbReference>
<dbReference type="Gene3D" id="3.40.50.12780">
    <property type="entry name" value="N-terminal domain of ligase-like"/>
    <property type="match status" value="1"/>
</dbReference>
<dbReference type="InterPro" id="IPR009081">
    <property type="entry name" value="PP-bd_ACP"/>
</dbReference>
<dbReference type="Gene3D" id="3.40.50.980">
    <property type="match status" value="8"/>
</dbReference>
<dbReference type="Gene3D" id="1.10.1200.10">
    <property type="entry name" value="ACP-like"/>
    <property type="match status" value="3"/>
</dbReference>
<dbReference type="FunFam" id="2.30.38.10:FF:000001">
    <property type="entry name" value="Non-ribosomal peptide synthetase PvdI"/>
    <property type="match status" value="5"/>
</dbReference>
<feature type="domain" description="Carrier" evidence="5">
    <location>
        <begin position="1255"/>
        <end position="1330"/>
    </location>
</feature>
<dbReference type="InterPro" id="IPR029058">
    <property type="entry name" value="AB_hydrolase_fold"/>
</dbReference>
<dbReference type="FunFam" id="3.40.50.12780:FF:000012">
    <property type="entry name" value="Non-ribosomal peptide synthetase"/>
    <property type="match status" value="4"/>
</dbReference>
<dbReference type="GO" id="GO:0003824">
    <property type="term" value="F:catalytic activity"/>
    <property type="evidence" value="ECO:0007669"/>
    <property type="project" value="InterPro"/>
</dbReference>
<evidence type="ECO:0000313" key="6">
    <source>
        <dbReference type="EMBL" id="RKH54315.1"/>
    </source>
</evidence>
<dbReference type="FunFam" id="3.40.50.980:FF:000002">
    <property type="entry name" value="Enterobactin synthetase component F"/>
    <property type="match status" value="1"/>
</dbReference>
<keyword evidence="7" id="KW-1185">Reference proteome</keyword>
<dbReference type="InterPro" id="IPR025110">
    <property type="entry name" value="AMP-bd_C"/>
</dbReference>
<dbReference type="SUPFAM" id="SSF52777">
    <property type="entry name" value="CoA-dependent acyltransferases"/>
    <property type="match status" value="6"/>
</dbReference>
<dbReference type="InterPro" id="IPR045851">
    <property type="entry name" value="AMP-bd_C_sf"/>
</dbReference>
<dbReference type="GO" id="GO:0043041">
    <property type="term" value="P:amino acid activation for nonribosomal peptide biosynthetic process"/>
    <property type="evidence" value="ECO:0007669"/>
    <property type="project" value="TreeGrafter"/>
</dbReference>
<dbReference type="InterPro" id="IPR020845">
    <property type="entry name" value="AMP-binding_CS"/>
</dbReference>
<dbReference type="CDD" id="cd12117">
    <property type="entry name" value="A_NRPS_Srf_like"/>
    <property type="match status" value="1"/>
</dbReference>
<sequence>IGKPIGQSTVYVLDAALRPVPVGVAGELFVGGAGLAWGYLRRPDLTAERFVPSAFSSTPGERLYRTGDKARWRADGTLEFLGRTDFQVKLRGFRIEPGEIESALLRLSGVSEARVLLREDVPGDKRLVAYVAIPSGSGGPTLDAAALRTHLQQQLPGHMVPSAFVVLEALPLTPNGKVDRKALPVPEATTSSTGYVAPRTPTEELLASLWTEVLHLERVGIAEDFFALGGHSLLATQLVSRIRAAFGVEVSLRALFEAPTIAALAPRIEAARQARAFQAPPLVPAPRTGELPLSFAQQRLWFIDQLVPGSSTYNVPSILRLEGELHLEALRQSLTELVRRHEALRTTFSETQGQPFQRITPAASLPLPIVELSPLGEAALDEARRLASAEAQRPFDLASGPLVRALLLKLSPTEHVLVFTLHHIVSDGWSRGVLVREVAALYSAFCDGRPSPLPELPLQYADYALWQRSWLHGDVLEAQLSYWRQRLADASPLELPTDFPRPAVQSSHGGVITLRLPLPLAQDLKALGQREGVTPFMLLLASFQVLLSRYADQEDVSVGTPIAGRTHAETEGLIGFFVNTLVLRSLVAPGASFHQLLQQVREAALGAYAHQDVPFERLVEDLRPQRDLTRPPLFQALFALQNTSMPSLQLPGLSLRGLELEGHNVKAELELFLSESSNGFDGSLGYNTALFAPATAQRIARHFVSLVEALVAHPEAPLASASMLSQDELHQLLVQWNDTRSSFPAEASIQQCFELQARETPDSVALVSGDDSLTYRQLEERANQLAHVLIESGAAPGMTVALALERSFDLVVSLLAILKAGAAYVPLELASPPERLALLLADCRAPLLLTHSSLTQRLPRFAGRTLLLDSEASLLTRQPTHAPNVPTSAESLAYVMFTSGSTGRPKGVLVPHRGVVRLVCGSSFIDFGPRHSFLQLAPAAFDASTLEIWGALLHGARLVLAPPHALSTEELAALLRRHSISTLWLTAALFEQVALHQPDTLARVPQLLVGGDVLPAEHVRQHLSRLSPGSVLVNGYGPTENTTFSTTHALHSRSDFGHAVPIGRPLSQSSAYVLDASLRPVPVGVAGELFVGGAGLAWGYLHRPELTAERFIPHPFATTPGERLYRTGDKARWLPDGSLDFLGRSDFQVKLRGFRIEPGEVESTLRLLPGVSEARVLVREDAPGDKRLVAYVVAGEAPPSSDTLRSHLQQRLPEYMVPSAFVVLEALPLTPNGKVDRKALPAPEASSLEREAYAPPGTPTEELLAGLWADVLRTDRIGREDDFFALGGHSLLATQLVSRIRSTFGIELPLRALFEAPTLLRLALRVEEALQVAEGTALPPPAAIARGDEAPLSFAQQRLWFLDQLQPGTATYNIPHALRLEGPLDLAALERAFRELLQRHESLRTTFHAQAGEPVQRFHATSDFALDVLDLEHLAGDAREAEARRLAGAEARRPFDLARGPLLRASLLRLTGHQHVLLVTMHHIVSDGWSMGILVREVDALYRAFAVGLGSPLTELPLQYADYALWQRAWLQGDALERQRSWWRQHLAGAPRALELSTDFPRPAVQSFLGASVPFLLPPELSRALQTLAQRHGATLFMALLASTQALLARHSGQDDVVIGSPIAGRRFAELEGLIGFFINTLALRSRVNDDPTFVELLARVREATLGAYAHQDLPFEKLVEELQPRRDLSRSPLFQVMLMLQNAPRAEGGARPDALSLRSVEQDASTAAKFDLTFVFTHSPQGLVGSITYSTALFREDSVRRLVGHLRVLLEAAVRAPQTRVHDLPLLPPDERQQVLRAWNDTARPFDASSVHAQFESQATRTPDALALISGEERLTYRQLHQRVLRLSRRLQALGVRPDEPVALCARRSPDMVVGMLAILHAGGAYLPLDPGYPADRLAWMLRDSAARVLVTQRSLGEAVPADGLDVVLLDDTGDAEAAHAPGASLPGALAYVIYTSGSTGRPKGVMVPHRAVSHFLDAMDAVLGTSASGTWLAVTSISFDIHVLELLWTLTRGFQVVLHDEQAAARGAALPLAQVLRRHAITHLQCTPAFARSLVLAPEAVTSLGALRHLLVGGEALPGPLALQLREALPSAVLRNMYGPTETTVWSSTHPVTDSAPPATVSIGAPLANTRLYVLDPRGQPVPMGVPGELFIAGEGVVRGYLARPELTAERFVPDALSGLPGSRLYRTGDLARWRLDGTLDFLGRTDFQVKVRGFRIEPGEVEAVLVRHPDVLQVVAGARLDASGDGRLVAWVVLRDDRALEPAGLRDFARRHLPEHLVPSLFMALDAFPLTPNGKVDRKALPVPEAPVSTAGYIAPSTPTEEQLAALWAQVLRVPRVGATDSFFDLGGHSLLATQLVSRLRATFDIELPLQALFEAPTLAELAARIDAALQSGRLAAAPPILRASPAQALPTSYSQHRVWLLDQLAPGSTAFNMPLALRLSGALDIEALRQSLEALVHRHDALRTTFRATAEGPLQVVAPPGPLTLEPLDLRSLPADARESEAQRRFDAEALRPFDLATGPLLRVSLLALDAEEHVLLLTLHHIISDGWSMSVMVREVVELYRAFAADAPASLPPLPLQFGDYAAWQRQWLQGDVLEEQLTWWRRQLDGAPRSLELPTDRPRAPHAWLRAGLLPVELPLALSEAVEALCRREGVTPFMFLLAAFQVLLARYSGQDDISVGSPVAGRNRAELEGLIGFFLNTLVLRTRLDGDPTVRELLARVRTTALDAFAHQHVPFEQLQPMRDLHQAPLFQVMFILQNTPPAELSVPGLTFRALPSRGRAAKFDLTLSLSRSERGFAGTLEYAQDFYDASTAERLMRHLRVLVEALVAAPERRLSALPLLTEAERRQVLVDWNATREDFPDACVHTIFEAQVRRAPDARAATFEGTHLTYAELDARANQVAHALRRRGVGPEVRVALSVERSLDVVIGLLGILKAGGAWVPVDPLLPRERRAFMLEDSGAQVLLTQASLRDRFPEPHRTSALCLDTEHDALAQERTDAPARGVTSRHLAYVLYTSGSTGLPKGTQVEHRSVANLVTHEAAAYGIGPGDRVLQFANLSFDLSVEEIFTTLCAGATLVLAPLEKLMPGTPLQQLLREEAMTVISLTPAALAATPSDGLPALRTVISGGEALPAEVVASWALGRRLLNTYGPTEATVVATLTDCVADGRVPAIGRPLANVRTYVLDARGEPVPVGVRGELYLGGVGVARGYAGRPALTAERFVPDAFSGEAGARLYRTGDVVHWREDGTLEFVGRGDAQVKVRGFRIELGEVEAVLRAAPTVKEAVVLAREDVPGDRRLVAYVVADAPDVSALREHLKQHLPEYMVPAAFVALPALPLTANGKVDRKALPAPEYTGDDREHVPPRTETEERLAGLWRPLLGVVRVGATDSFFDLGGHSLLATQAISRIREAFGVELPLRALFDAPTVEGLSRLIDAALEGRGVPVPSRRREAPALSLPLLPLEEVAARELARPPKVEPRDDSDSVRPLTDAERQQVLFDWNATATDFPRDATLHGLIEAQVERTPDAVALAFEGRTLTYRELDARANQLAHALIARGVGPEVRVGLLLERSLELVVALLATLKAGGAYVPFDPAYPAQRLTWMLEDARPAVLLAQEHLLSRLPAQEAPVLCLDTQWEDIALQPRHAPPPRATHDSLAYVIFTSGSTGRPKGAMNAHGAVVNRLLWMQSAYDLKPQDVVLQKTPFSFDVSVWEFFWPLMTGARLVLARPGGHQDPAYLTRLIADAGVTTLHFVPSMLQVFLEEPGLEACTSLRQVVCSGEALPLELAERCLRRLPWAGLHNLYGPTEAAVDVTSHACVRGESRRSVPIGRPVANTQIRLLDAHLEPVPVGVPGELFIGGVQVGRGYLGRPELTAERFIPDGFSDTPGARLYRTGDVARWLPDGAIEYLGRADFQVKVRGLRIELGEIEATLEQHPSVQQAVVVAREEVAGDKRLVAYVVRSGGTGAVDVTGLRSHLHEKLPEYMVPSAFVVLDALPLTPSGKVDRKALPAPEALQA</sequence>
<dbReference type="GO" id="GO:0072330">
    <property type="term" value="P:monocarboxylic acid biosynthetic process"/>
    <property type="evidence" value="ECO:0007669"/>
    <property type="project" value="UniProtKB-ARBA"/>
</dbReference>
<feature type="non-terminal residue" evidence="6">
    <location>
        <position position="4016"/>
    </location>
</feature>
<dbReference type="GO" id="GO:0044550">
    <property type="term" value="P:secondary metabolite biosynthetic process"/>
    <property type="evidence" value="ECO:0007669"/>
    <property type="project" value="UniProtKB-ARBA"/>
</dbReference>
<dbReference type="Pfam" id="PF13193">
    <property type="entry name" value="AMP-binding_C"/>
    <property type="match status" value="5"/>
</dbReference>
<dbReference type="PROSITE" id="PS00455">
    <property type="entry name" value="AMP_BINDING"/>
    <property type="match status" value="4"/>
</dbReference>
<comment type="similarity">
    <text evidence="2">Belongs to the ATP-dependent AMP-binding enzyme family.</text>
</comment>
<dbReference type="FunFam" id="3.30.559.10:FF:000012">
    <property type="entry name" value="Non-ribosomal peptide synthetase"/>
    <property type="match status" value="3"/>
</dbReference>
<dbReference type="SMART" id="SM00823">
    <property type="entry name" value="PKS_PP"/>
    <property type="match status" value="4"/>
</dbReference>
<dbReference type="InterPro" id="IPR042099">
    <property type="entry name" value="ANL_N_sf"/>
</dbReference>
<dbReference type="PANTHER" id="PTHR45527">
    <property type="entry name" value="NONRIBOSOMAL PEPTIDE SYNTHETASE"/>
    <property type="match status" value="1"/>
</dbReference>
<proteinExistence type="inferred from homology"/>
<dbReference type="FunFam" id="1.10.1200.10:FF:000016">
    <property type="entry name" value="Non-ribosomal peptide synthase"/>
    <property type="match status" value="1"/>
</dbReference>
<dbReference type="NCBIfam" id="TIGR01733">
    <property type="entry name" value="AA-adenyl-dom"/>
    <property type="match status" value="4"/>
</dbReference>
<keyword evidence="4" id="KW-0597">Phosphoprotein</keyword>
<evidence type="ECO:0000256" key="2">
    <source>
        <dbReference type="ARBA" id="ARBA00006432"/>
    </source>
</evidence>
<dbReference type="Gene3D" id="3.40.50.1820">
    <property type="entry name" value="alpha/beta hydrolase"/>
    <property type="match status" value="1"/>
</dbReference>
<dbReference type="FunFam" id="3.40.50.980:FF:000001">
    <property type="entry name" value="Non-ribosomal peptide synthetase"/>
    <property type="match status" value="4"/>
</dbReference>
<dbReference type="CDD" id="cd17652">
    <property type="entry name" value="A_NRPS_CmdD_like"/>
    <property type="match status" value="1"/>
</dbReference>